<sequence>MQNSTLVWIIIAALVILGGGWYFLNNQSAPAGGQEEVGETENEDSDNAGAGLGASAGADVMVGGGGGTEESAAPMNASVAYSSTGFSPSTVTVKVGGTVTWSAQGGSQMWVASAQHPTHTAYDGTTLQEHCGTGAASGAFDQCASGTSYSFTFNKAGTWRYHNHSNSSHFGTVIVEE</sequence>
<keyword evidence="2" id="KW-0812">Transmembrane</keyword>
<evidence type="ECO:0000313" key="4">
    <source>
        <dbReference type="Proteomes" id="UP000178091"/>
    </source>
</evidence>
<feature type="transmembrane region" description="Helical" evidence="2">
    <location>
        <begin position="6"/>
        <end position="24"/>
    </location>
</feature>
<dbReference type="EMBL" id="MEWW01000008">
    <property type="protein sequence ID" value="OGC84885.1"/>
    <property type="molecule type" value="Genomic_DNA"/>
</dbReference>
<gene>
    <name evidence="3" type="ORF">A3F55_00170</name>
</gene>
<evidence type="ECO:0000256" key="2">
    <source>
        <dbReference type="SAM" id="Phobius"/>
    </source>
</evidence>
<organism evidence="3 4">
    <name type="scientific">Candidatus Adlerbacteria bacterium RIFCSPHIGHO2_12_FULL_53_18</name>
    <dbReference type="NCBI Taxonomy" id="1797242"/>
    <lineage>
        <taxon>Bacteria</taxon>
        <taxon>Candidatus Adleribacteriota</taxon>
    </lineage>
</organism>
<comment type="caution">
    <text evidence="3">The sequence shown here is derived from an EMBL/GenBank/DDBJ whole genome shotgun (WGS) entry which is preliminary data.</text>
</comment>
<keyword evidence="2" id="KW-1133">Transmembrane helix</keyword>
<feature type="region of interest" description="Disordered" evidence="1">
    <location>
        <begin position="30"/>
        <end position="53"/>
    </location>
</feature>
<dbReference type="AlphaFoldDB" id="A0A1F4XT72"/>
<evidence type="ECO:0008006" key="5">
    <source>
        <dbReference type="Google" id="ProtNLM"/>
    </source>
</evidence>
<dbReference type="SUPFAM" id="SSF49503">
    <property type="entry name" value="Cupredoxins"/>
    <property type="match status" value="1"/>
</dbReference>
<dbReference type="Proteomes" id="UP000178091">
    <property type="component" value="Unassembled WGS sequence"/>
</dbReference>
<protein>
    <recommendedName>
        <fullName evidence="5">Blue (type 1) copper domain-containing protein</fullName>
    </recommendedName>
</protein>
<dbReference type="InterPro" id="IPR008972">
    <property type="entry name" value="Cupredoxin"/>
</dbReference>
<name>A0A1F4XT72_9BACT</name>
<proteinExistence type="predicted"/>
<evidence type="ECO:0000256" key="1">
    <source>
        <dbReference type="SAM" id="MobiDB-lite"/>
    </source>
</evidence>
<keyword evidence="2" id="KW-0472">Membrane</keyword>
<reference evidence="3 4" key="1">
    <citation type="journal article" date="2016" name="Nat. Commun.">
        <title>Thousands of microbial genomes shed light on interconnected biogeochemical processes in an aquifer system.</title>
        <authorList>
            <person name="Anantharaman K."/>
            <person name="Brown C.T."/>
            <person name="Hug L.A."/>
            <person name="Sharon I."/>
            <person name="Castelle C.J."/>
            <person name="Probst A.J."/>
            <person name="Thomas B.C."/>
            <person name="Singh A."/>
            <person name="Wilkins M.J."/>
            <person name="Karaoz U."/>
            <person name="Brodie E.L."/>
            <person name="Williams K.H."/>
            <person name="Hubbard S.S."/>
            <person name="Banfield J.F."/>
        </authorList>
    </citation>
    <scope>NUCLEOTIDE SEQUENCE [LARGE SCALE GENOMIC DNA]</scope>
</reference>
<feature type="compositionally biased region" description="Acidic residues" evidence="1">
    <location>
        <begin position="36"/>
        <end position="46"/>
    </location>
</feature>
<dbReference type="Gene3D" id="2.60.40.420">
    <property type="entry name" value="Cupredoxins - blue copper proteins"/>
    <property type="match status" value="1"/>
</dbReference>
<evidence type="ECO:0000313" key="3">
    <source>
        <dbReference type="EMBL" id="OGC84885.1"/>
    </source>
</evidence>
<accession>A0A1F4XT72</accession>